<dbReference type="EMBL" id="CAJVQC010041149">
    <property type="protein sequence ID" value="CAG8772340.1"/>
    <property type="molecule type" value="Genomic_DNA"/>
</dbReference>
<reference evidence="1" key="1">
    <citation type="submission" date="2021-06" db="EMBL/GenBank/DDBJ databases">
        <authorList>
            <person name="Kallberg Y."/>
            <person name="Tangrot J."/>
            <person name="Rosling A."/>
        </authorList>
    </citation>
    <scope>NUCLEOTIDE SEQUENCE</scope>
    <source>
        <strain evidence="1">MA461A</strain>
    </source>
</reference>
<feature type="non-terminal residue" evidence="1">
    <location>
        <position position="1"/>
    </location>
</feature>
<protein>
    <submittedName>
        <fullName evidence="1">10157_t:CDS:1</fullName>
    </submittedName>
</protein>
<evidence type="ECO:0000313" key="2">
    <source>
        <dbReference type="Proteomes" id="UP000789920"/>
    </source>
</evidence>
<gene>
    <name evidence="1" type="ORF">RPERSI_LOCUS16562</name>
</gene>
<organism evidence="1 2">
    <name type="scientific">Racocetra persica</name>
    <dbReference type="NCBI Taxonomy" id="160502"/>
    <lineage>
        <taxon>Eukaryota</taxon>
        <taxon>Fungi</taxon>
        <taxon>Fungi incertae sedis</taxon>
        <taxon>Mucoromycota</taxon>
        <taxon>Glomeromycotina</taxon>
        <taxon>Glomeromycetes</taxon>
        <taxon>Diversisporales</taxon>
        <taxon>Gigasporaceae</taxon>
        <taxon>Racocetra</taxon>
    </lineage>
</organism>
<evidence type="ECO:0000313" key="1">
    <source>
        <dbReference type="EMBL" id="CAG8772340.1"/>
    </source>
</evidence>
<comment type="caution">
    <text evidence="1">The sequence shown here is derived from an EMBL/GenBank/DDBJ whole genome shotgun (WGS) entry which is preliminary data.</text>
</comment>
<dbReference type="Proteomes" id="UP000789920">
    <property type="component" value="Unassembled WGS sequence"/>
</dbReference>
<proteinExistence type="predicted"/>
<accession>A0ACA9R0W5</accession>
<keyword evidence="2" id="KW-1185">Reference proteome</keyword>
<sequence>YKEFQMYFSKHYNNIAVEYNYNLLVEYNNNSGEDHDENSMNNQSFYTESLQESIELLNTIYDDNIYIKAEDTFFLKKL</sequence>
<name>A0ACA9R0W5_9GLOM</name>